<dbReference type="NCBIfam" id="NF001908">
    <property type="entry name" value="PRK00668.1"/>
    <property type="match status" value="1"/>
</dbReference>
<comment type="similarity">
    <text evidence="2 8 9 10">Belongs to the NDK family.</text>
</comment>
<dbReference type="SMART" id="SM00562">
    <property type="entry name" value="NDK"/>
    <property type="match status" value="1"/>
</dbReference>
<keyword evidence="8" id="KW-0963">Cytoplasm</keyword>
<evidence type="ECO:0000256" key="7">
    <source>
        <dbReference type="ARBA" id="ARBA00023080"/>
    </source>
</evidence>
<evidence type="ECO:0000256" key="2">
    <source>
        <dbReference type="ARBA" id="ARBA00008142"/>
    </source>
</evidence>
<keyword evidence="5 8" id="KW-0418">Kinase</keyword>
<feature type="domain" description="Nucleoside diphosphate kinase-like" evidence="12">
    <location>
        <begin position="11"/>
        <end position="144"/>
    </location>
</feature>
<dbReference type="GO" id="GO:0004550">
    <property type="term" value="F:nucleoside diphosphate kinase activity"/>
    <property type="evidence" value="ECO:0007669"/>
    <property type="project" value="UniProtKB-EC"/>
</dbReference>
<gene>
    <name evidence="8 13" type="primary">ndk</name>
    <name evidence="13" type="ORF">VLY81_02695</name>
</gene>
<dbReference type="Proteomes" id="UP001333102">
    <property type="component" value="Chromosome"/>
</dbReference>
<dbReference type="InterPro" id="IPR023005">
    <property type="entry name" value="Nucleoside_diP_kinase_AS"/>
</dbReference>
<keyword evidence="3 8" id="KW-0808">Transferase</keyword>
<evidence type="ECO:0000256" key="4">
    <source>
        <dbReference type="ARBA" id="ARBA00022741"/>
    </source>
</evidence>
<comment type="subcellular location">
    <subcellularLocation>
        <location evidence="8">Cytoplasm</location>
    </subcellularLocation>
</comment>
<evidence type="ECO:0000313" key="13">
    <source>
        <dbReference type="EMBL" id="WRP15101.1"/>
    </source>
</evidence>
<comment type="cofactor">
    <cofactor evidence="1 8">
        <name>Mg(2+)</name>
        <dbReference type="ChEBI" id="CHEBI:18420"/>
    </cofactor>
</comment>
<keyword evidence="8" id="KW-0460">Magnesium</keyword>
<name>A0ABZ1BQL8_9FIRM</name>
<dbReference type="EC" id="2.7.4.6" evidence="8 11"/>
<reference evidence="14" key="1">
    <citation type="submission" date="2023-12" db="EMBL/GenBank/DDBJ databases">
        <title>Novel isolates from deep terrestrial aquifers shed light on the physiology and ecology of the class Limnochordia.</title>
        <authorList>
            <person name="Karnachuk O.V."/>
            <person name="Lukina A.P."/>
            <person name="Avakyan M.R."/>
            <person name="Kadnikov V."/>
            <person name="Begmatov S."/>
            <person name="Beletsky A.V."/>
            <person name="Mardanov A.V."/>
            <person name="Ravin N.V."/>
        </authorList>
    </citation>
    <scope>NUCLEOTIDE SEQUENCE [LARGE SCALE GENOMIC DNA]</scope>
    <source>
        <strain evidence="14">LN</strain>
    </source>
</reference>
<dbReference type="PROSITE" id="PS51374">
    <property type="entry name" value="NDPK_LIKE"/>
    <property type="match status" value="1"/>
</dbReference>
<dbReference type="InterPro" id="IPR001564">
    <property type="entry name" value="Nucleoside_diP_kinase"/>
</dbReference>
<keyword evidence="14" id="KW-1185">Reference proteome</keyword>
<keyword evidence="4 8" id="KW-0547">Nucleotide-binding</keyword>
<feature type="binding site" evidence="8 9">
    <location>
        <position position="122"/>
    </location>
    <ligand>
        <name>ATP</name>
        <dbReference type="ChEBI" id="CHEBI:30616"/>
    </ligand>
</feature>
<evidence type="ECO:0000256" key="8">
    <source>
        <dbReference type="HAMAP-Rule" id="MF_00451"/>
    </source>
</evidence>
<dbReference type="InterPro" id="IPR034907">
    <property type="entry name" value="NDK-like_dom"/>
</dbReference>
<dbReference type="Pfam" id="PF00334">
    <property type="entry name" value="NDK"/>
    <property type="match status" value="1"/>
</dbReference>
<comment type="catalytic activity">
    <reaction evidence="8">
        <text>a ribonucleoside 5'-diphosphate + ATP = a ribonucleoside 5'-triphosphate + ADP</text>
        <dbReference type="Rhea" id="RHEA:18113"/>
        <dbReference type="ChEBI" id="CHEBI:30616"/>
        <dbReference type="ChEBI" id="CHEBI:57930"/>
        <dbReference type="ChEBI" id="CHEBI:61557"/>
        <dbReference type="ChEBI" id="CHEBI:456216"/>
        <dbReference type="EC" id="2.7.4.6"/>
    </reaction>
</comment>
<comment type="catalytic activity">
    <reaction evidence="8 11">
        <text>a 2'-deoxyribonucleoside 5'-diphosphate + ATP = a 2'-deoxyribonucleoside 5'-triphosphate + ADP</text>
        <dbReference type="Rhea" id="RHEA:44640"/>
        <dbReference type="ChEBI" id="CHEBI:30616"/>
        <dbReference type="ChEBI" id="CHEBI:61560"/>
        <dbReference type="ChEBI" id="CHEBI:73316"/>
        <dbReference type="ChEBI" id="CHEBI:456216"/>
        <dbReference type="EC" id="2.7.4.6"/>
    </reaction>
</comment>
<dbReference type="HAMAP" id="MF_00451">
    <property type="entry name" value="NDP_kinase"/>
    <property type="match status" value="1"/>
</dbReference>
<evidence type="ECO:0000313" key="14">
    <source>
        <dbReference type="Proteomes" id="UP001333102"/>
    </source>
</evidence>
<dbReference type="Gene3D" id="3.30.70.141">
    <property type="entry name" value="Nucleoside diphosphate kinase-like domain"/>
    <property type="match status" value="1"/>
</dbReference>
<feature type="binding site" evidence="8 9">
    <location>
        <position position="101"/>
    </location>
    <ligand>
        <name>ATP</name>
        <dbReference type="ChEBI" id="CHEBI:30616"/>
    </ligand>
</feature>
<feature type="active site" description="Pros-phosphohistidine intermediate" evidence="8 9">
    <location>
        <position position="125"/>
    </location>
</feature>
<feature type="binding site" evidence="8 9">
    <location>
        <position position="19"/>
    </location>
    <ligand>
        <name>ATP</name>
        <dbReference type="ChEBI" id="CHEBI:30616"/>
    </ligand>
</feature>
<dbReference type="InterPro" id="IPR036850">
    <property type="entry name" value="NDK-like_dom_sf"/>
</dbReference>
<evidence type="ECO:0000256" key="1">
    <source>
        <dbReference type="ARBA" id="ARBA00001946"/>
    </source>
</evidence>
<comment type="function">
    <text evidence="8">Major role in the synthesis of nucleoside triphosphates other than ATP. The ATP gamma phosphate is transferred to the NDP beta phosphate via a ping-pong mechanism, using a phosphorylated active-site intermediate.</text>
</comment>
<dbReference type="PRINTS" id="PR01243">
    <property type="entry name" value="NUCDPKINASE"/>
</dbReference>
<dbReference type="CDD" id="cd04413">
    <property type="entry name" value="NDPk_I"/>
    <property type="match status" value="1"/>
</dbReference>
<accession>A0ABZ1BQL8</accession>
<feature type="binding site" evidence="8 9">
    <location>
        <position position="95"/>
    </location>
    <ligand>
        <name>ATP</name>
        <dbReference type="ChEBI" id="CHEBI:30616"/>
    </ligand>
</feature>
<organism evidence="13 14">
    <name type="scientific">Geochorda subterranea</name>
    <dbReference type="NCBI Taxonomy" id="3109564"/>
    <lineage>
        <taxon>Bacteria</taxon>
        <taxon>Bacillati</taxon>
        <taxon>Bacillota</taxon>
        <taxon>Limnochordia</taxon>
        <taxon>Limnochordales</taxon>
        <taxon>Geochordaceae</taxon>
        <taxon>Geochorda</taxon>
    </lineage>
</organism>
<dbReference type="EMBL" id="CP141614">
    <property type="protein sequence ID" value="WRP15101.1"/>
    <property type="molecule type" value="Genomic_DNA"/>
</dbReference>
<evidence type="ECO:0000256" key="6">
    <source>
        <dbReference type="ARBA" id="ARBA00022840"/>
    </source>
</evidence>
<keyword evidence="8" id="KW-0597">Phosphoprotein</keyword>
<keyword evidence="8" id="KW-0479">Metal-binding</keyword>
<evidence type="ECO:0000256" key="9">
    <source>
        <dbReference type="PROSITE-ProRule" id="PRU00706"/>
    </source>
</evidence>
<dbReference type="SUPFAM" id="SSF54919">
    <property type="entry name" value="Nucleoside diphosphate kinase, NDK"/>
    <property type="match status" value="1"/>
</dbReference>
<dbReference type="PROSITE" id="PS00469">
    <property type="entry name" value="NDPK"/>
    <property type="match status" value="1"/>
</dbReference>
<sequence length="145" mass="16037">MERWRDVELAWQRTLVIIKPEAVKAGLIGEILSRFERKGLQISRIRDGRIDRALARQHYIHHADKPFFEGLLDAITAGPVVFAIVEGPSAIAHVRNLVGATDPVKASPGSIRGDFAVELPFNMVHASDSPETAEAEIRRFFGEGA</sequence>
<dbReference type="PANTHER" id="PTHR11349">
    <property type="entry name" value="NUCLEOSIDE DIPHOSPHATE KINASE"/>
    <property type="match status" value="1"/>
</dbReference>
<evidence type="ECO:0000259" key="12">
    <source>
        <dbReference type="SMART" id="SM00562"/>
    </source>
</evidence>
<feature type="binding site" evidence="8 9">
    <location>
        <position position="112"/>
    </location>
    <ligand>
        <name>ATP</name>
        <dbReference type="ChEBI" id="CHEBI:30616"/>
    </ligand>
</feature>
<evidence type="ECO:0000256" key="11">
    <source>
        <dbReference type="RuleBase" id="RU004013"/>
    </source>
</evidence>
<protein>
    <recommendedName>
        <fullName evidence="8 11">Nucleoside diphosphate kinase</fullName>
        <shortName evidence="8">NDK</shortName>
        <shortName evidence="8">NDP kinase</shortName>
        <ecNumber evidence="8 11">2.7.4.6</ecNumber>
    </recommendedName>
    <alternativeName>
        <fullName evidence="8">Nucleoside-2-P kinase</fullName>
    </alternativeName>
</protein>
<keyword evidence="7 8" id="KW-0546">Nucleotide metabolism</keyword>
<evidence type="ECO:0000256" key="10">
    <source>
        <dbReference type="RuleBase" id="RU004011"/>
    </source>
</evidence>
<evidence type="ECO:0000256" key="3">
    <source>
        <dbReference type="ARBA" id="ARBA00022679"/>
    </source>
</evidence>
<feature type="binding site" evidence="8 9">
    <location>
        <position position="67"/>
    </location>
    <ligand>
        <name>ATP</name>
        <dbReference type="ChEBI" id="CHEBI:30616"/>
    </ligand>
</feature>
<evidence type="ECO:0000256" key="5">
    <source>
        <dbReference type="ARBA" id="ARBA00022777"/>
    </source>
</evidence>
<proteinExistence type="inferred from homology"/>
<comment type="subunit">
    <text evidence="8">Homotetramer.</text>
</comment>
<keyword evidence="6 8" id="KW-0067">ATP-binding</keyword>